<proteinExistence type="predicted"/>
<comment type="caution">
    <text evidence="1">The sequence shown here is derived from an EMBL/GenBank/DDBJ whole genome shotgun (WGS) entry which is preliminary data.</text>
</comment>
<dbReference type="AlphaFoldDB" id="A0A822ZCI1"/>
<dbReference type="EMBL" id="DUZY01000006">
    <property type="protein sequence ID" value="DAD42243.1"/>
    <property type="molecule type" value="Genomic_DNA"/>
</dbReference>
<evidence type="ECO:0000313" key="1">
    <source>
        <dbReference type="EMBL" id="DAD42243.1"/>
    </source>
</evidence>
<name>A0A822ZCI1_NELNU</name>
<dbReference type="Proteomes" id="UP000607653">
    <property type="component" value="Unassembled WGS sequence"/>
</dbReference>
<reference evidence="1 2" key="1">
    <citation type="journal article" date="2020" name="Mol. Biol. Evol.">
        <title>Distinct Expression and Methylation Patterns for Genes with Different Fates following a Single Whole-Genome Duplication in Flowering Plants.</title>
        <authorList>
            <person name="Shi T."/>
            <person name="Rahmani R.S."/>
            <person name="Gugger P.F."/>
            <person name="Wang M."/>
            <person name="Li H."/>
            <person name="Zhang Y."/>
            <person name="Li Z."/>
            <person name="Wang Q."/>
            <person name="Van de Peer Y."/>
            <person name="Marchal K."/>
            <person name="Chen J."/>
        </authorList>
    </citation>
    <scope>NUCLEOTIDE SEQUENCE [LARGE SCALE GENOMIC DNA]</scope>
    <source>
        <tissue evidence="1">Leaf</tissue>
    </source>
</reference>
<evidence type="ECO:0000313" key="2">
    <source>
        <dbReference type="Proteomes" id="UP000607653"/>
    </source>
</evidence>
<gene>
    <name evidence="1" type="ORF">HUJ06_000473</name>
</gene>
<keyword evidence="2" id="KW-1185">Reference proteome</keyword>
<sequence length="75" mass="8438">MTQQPHIAVLGAGIFVRTQYIPRLREIADTVVVKSIWSRTEVIHLTSARDLLYIGALLCNFSKFISGFIPVHLSK</sequence>
<accession>A0A822ZCI1</accession>
<protein>
    <submittedName>
        <fullName evidence="1">Uncharacterized protein</fullName>
    </submittedName>
</protein>
<organism evidence="1 2">
    <name type="scientific">Nelumbo nucifera</name>
    <name type="common">Sacred lotus</name>
    <dbReference type="NCBI Taxonomy" id="4432"/>
    <lineage>
        <taxon>Eukaryota</taxon>
        <taxon>Viridiplantae</taxon>
        <taxon>Streptophyta</taxon>
        <taxon>Embryophyta</taxon>
        <taxon>Tracheophyta</taxon>
        <taxon>Spermatophyta</taxon>
        <taxon>Magnoliopsida</taxon>
        <taxon>Proteales</taxon>
        <taxon>Nelumbonaceae</taxon>
        <taxon>Nelumbo</taxon>
    </lineage>
</organism>